<proteinExistence type="predicted"/>
<dbReference type="EMBL" id="FONX01000002">
    <property type="protein sequence ID" value="SFE51388.1"/>
    <property type="molecule type" value="Genomic_DNA"/>
</dbReference>
<evidence type="ECO:0000313" key="4">
    <source>
        <dbReference type="Proteomes" id="UP000199119"/>
    </source>
</evidence>
<feature type="chain" id="PRO_5011646902" description="DUF4124 domain-containing protein" evidence="2">
    <location>
        <begin position="33"/>
        <end position="232"/>
    </location>
</feature>
<evidence type="ECO:0000313" key="3">
    <source>
        <dbReference type="EMBL" id="SFE51388.1"/>
    </source>
</evidence>
<protein>
    <recommendedName>
        <fullName evidence="5">DUF4124 domain-containing protein</fullName>
    </recommendedName>
</protein>
<name>A0A1I2B651_9BURK</name>
<sequence length="232" mass="25362">MSPAARQPIGPRALAAAGVALAGLCCAGSVWAQPAPGGGSVYTCIDRQGRRLTADRPIPECNDREQRVLDQTGAERRRMGPSLTENERAAAEAQHQREAAERARVAEERRRERVLAARYPTQSAHDAERAAALARVDDVTAVTQKHVDELLRDRNKLEAELAAYAGTPGKAPMALRRQLAEQDQVLETHKRFVAAQEAEKRRVNQRFDAERAVLQPIWAGKPAAPEAAAAER</sequence>
<dbReference type="AlphaFoldDB" id="A0A1I2B651"/>
<feature type="coiled-coil region" evidence="1">
    <location>
        <begin position="83"/>
        <end position="110"/>
    </location>
</feature>
<keyword evidence="2" id="KW-0732">Signal</keyword>
<keyword evidence="4" id="KW-1185">Reference proteome</keyword>
<dbReference type="Proteomes" id="UP000199119">
    <property type="component" value="Unassembled WGS sequence"/>
</dbReference>
<gene>
    <name evidence="3" type="ORF">SAMN04489711_102427</name>
</gene>
<evidence type="ECO:0008006" key="5">
    <source>
        <dbReference type="Google" id="ProtNLM"/>
    </source>
</evidence>
<accession>A0A1I2B651</accession>
<dbReference type="RefSeq" id="WP_092938027.1">
    <property type="nucleotide sequence ID" value="NZ_FONX01000002.1"/>
</dbReference>
<reference evidence="4" key="1">
    <citation type="submission" date="2016-10" db="EMBL/GenBank/DDBJ databases">
        <authorList>
            <person name="Varghese N."/>
            <person name="Submissions S."/>
        </authorList>
    </citation>
    <scope>NUCLEOTIDE SEQUENCE [LARGE SCALE GENOMIC DNA]</scope>
    <source>
        <strain evidence="4">DSM 27981</strain>
    </source>
</reference>
<feature type="signal peptide" evidence="2">
    <location>
        <begin position="1"/>
        <end position="32"/>
    </location>
</feature>
<keyword evidence="1" id="KW-0175">Coiled coil</keyword>
<organism evidence="3 4">
    <name type="scientific">Paracidovorax wautersii</name>
    <dbReference type="NCBI Taxonomy" id="1177982"/>
    <lineage>
        <taxon>Bacteria</taxon>
        <taxon>Pseudomonadati</taxon>
        <taxon>Pseudomonadota</taxon>
        <taxon>Betaproteobacteria</taxon>
        <taxon>Burkholderiales</taxon>
        <taxon>Comamonadaceae</taxon>
        <taxon>Paracidovorax</taxon>
    </lineage>
</organism>
<evidence type="ECO:0000256" key="2">
    <source>
        <dbReference type="SAM" id="SignalP"/>
    </source>
</evidence>
<dbReference type="STRING" id="1177982.SAMN04489711_102427"/>
<dbReference type="OrthoDB" id="8895482at2"/>
<evidence type="ECO:0000256" key="1">
    <source>
        <dbReference type="SAM" id="Coils"/>
    </source>
</evidence>